<name>A0A2R4VQJ9_9PROT</name>
<dbReference type="PANTHER" id="PTHR34698">
    <property type="entry name" value="5-OXOPROLINASE SUBUNIT B"/>
    <property type="match status" value="1"/>
</dbReference>
<reference evidence="5 6" key="1">
    <citation type="submission" date="2018-04" db="EMBL/GenBank/DDBJ databases">
        <title>Complete genome sequence of the nitrogen-fixing bacterium Azospirillum humicireducens type strain SgZ-5.</title>
        <authorList>
            <person name="Yu Z."/>
        </authorList>
    </citation>
    <scope>NUCLEOTIDE SEQUENCE [LARGE SCALE GENOMIC DNA]</scope>
    <source>
        <strain evidence="5 6">SgZ-5</strain>
        <plasmid evidence="5 6">pYZ1</plasmid>
    </source>
</reference>
<dbReference type="SUPFAM" id="SSF50891">
    <property type="entry name" value="Cyclophilin-like"/>
    <property type="match status" value="1"/>
</dbReference>
<dbReference type="SUPFAM" id="SSF160467">
    <property type="entry name" value="PH0987 N-terminal domain-like"/>
    <property type="match status" value="1"/>
</dbReference>
<keyword evidence="2 5" id="KW-0378">Hydrolase</keyword>
<dbReference type="InterPro" id="IPR003833">
    <property type="entry name" value="CT_C_D"/>
</dbReference>
<protein>
    <submittedName>
        <fullName evidence="5">Allophanate hydrolase subunit 1</fullName>
    </submittedName>
</protein>
<keyword evidence="1" id="KW-0547">Nucleotide-binding</keyword>
<feature type="domain" description="Carboxyltransferase" evidence="4">
    <location>
        <begin position="5"/>
        <end position="205"/>
    </location>
</feature>
<evidence type="ECO:0000256" key="1">
    <source>
        <dbReference type="ARBA" id="ARBA00022741"/>
    </source>
</evidence>
<organism evidence="5 6">
    <name type="scientific">Azospirillum humicireducens</name>
    <dbReference type="NCBI Taxonomy" id="1226968"/>
    <lineage>
        <taxon>Bacteria</taxon>
        <taxon>Pseudomonadati</taxon>
        <taxon>Pseudomonadota</taxon>
        <taxon>Alphaproteobacteria</taxon>
        <taxon>Rhodospirillales</taxon>
        <taxon>Azospirillaceae</taxon>
        <taxon>Azospirillum</taxon>
    </lineage>
</organism>
<keyword evidence="6" id="KW-1185">Reference proteome</keyword>
<proteinExistence type="predicted"/>
<evidence type="ECO:0000259" key="4">
    <source>
        <dbReference type="SMART" id="SM00796"/>
    </source>
</evidence>
<evidence type="ECO:0000256" key="3">
    <source>
        <dbReference type="ARBA" id="ARBA00022840"/>
    </source>
</evidence>
<keyword evidence="3" id="KW-0067">ATP-binding</keyword>
<dbReference type="InterPro" id="IPR029000">
    <property type="entry name" value="Cyclophilin-like_dom_sf"/>
</dbReference>
<geneLocation type="plasmid" evidence="5 6">
    <name>pYZ1</name>
</geneLocation>
<dbReference type="GO" id="GO:0016787">
    <property type="term" value="F:hydrolase activity"/>
    <property type="evidence" value="ECO:0007669"/>
    <property type="project" value="UniProtKB-KW"/>
</dbReference>
<evidence type="ECO:0000313" key="6">
    <source>
        <dbReference type="Proteomes" id="UP000077405"/>
    </source>
</evidence>
<dbReference type="Gene3D" id="2.40.100.10">
    <property type="entry name" value="Cyclophilin-like"/>
    <property type="match status" value="1"/>
</dbReference>
<dbReference type="Gene3D" id="3.30.1360.40">
    <property type="match status" value="1"/>
</dbReference>
<gene>
    <name evidence="5" type="ORF">A6A40_16680</name>
</gene>
<dbReference type="InterPro" id="IPR010016">
    <property type="entry name" value="PxpB"/>
</dbReference>
<dbReference type="GO" id="GO:0005524">
    <property type="term" value="F:ATP binding"/>
    <property type="evidence" value="ECO:0007669"/>
    <property type="project" value="UniProtKB-KW"/>
</dbReference>
<sequence>MGVEIRFTTAGDSAFNVEFGEAIDRATNARVMALHARLKAAPPPGLVETVPTFRSLLVVYDPVATGRREMQAAVEAALAGSNAAAAEGRLWRLPVCYDPDLGPDLAELADGLGLTVERVAELHGSAEYFVYMLGFMPGFGYMGDLPAELERPRRTEPRVRVPAGSVAVAGRLTTVYPWESPGGWHLIGRCPVPLYDAGRADPVLLTAGDRVRFEAVDRAAFDGIAQAVAAGRFDPASLRAAS</sequence>
<evidence type="ECO:0000256" key="2">
    <source>
        <dbReference type="ARBA" id="ARBA00022801"/>
    </source>
</evidence>
<accession>A0A2R4VQJ9</accession>
<keyword evidence="5" id="KW-0614">Plasmid</keyword>
<dbReference type="OrthoDB" id="9778567at2"/>
<dbReference type="NCBIfam" id="TIGR00370">
    <property type="entry name" value="5-oxoprolinase subunit PxpB"/>
    <property type="match status" value="1"/>
</dbReference>
<dbReference type="SMART" id="SM00796">
    <property type="entry name" value="AHS1"/>
    <property type="match status" value="1"/>
</dbReference>
<dbReference type="PANTHER" id="PTHR34698:SF2">
    <property type="entry name" value="5-OXOPROLINASE SUBUNIT B"/>
    <property type="match status" value="1"/>
</dbReference>
<dbReference type="AlphaFoldDB" id="A0A2R4VQJ9"/>
<evidence type="ECO:0000313" key="5">
    <source>
        <dbReference type="EMBL" id="AWB06695.1"/>
    </source>
</evidence>
<dbReference type="Proteomes" id="UP000077405">
    <property type="component" value="Plasmid pYZ1"/>
</dbReference>
<dbReference type="Pfam" id="PF02682">
    <property type="entry name" value="CT_C_D"/>
    <property type="match status" value="1"/>
</dbReference>
<dbReference type="EMBL" id="CP028902">
    <property type="protein sequence ID" value="AWB06695.1"/>
    <property type="molecule type" value="Genomic_DNA"/>
</dbReference>
<dbReference type="KEGG" id="ahu:A6A40_16680"/>